<dbReference type="AlphaFoldDB" id="A0A2A6FQ37"/>
<gene>
    <name evidence="3" type="ORF">B5766_09970</name>
</gene>
<proteinExistence type="predicted"/>
<sequence length="144" mass="15138">MDLPAESSSELTHSPEKDIRHRNSPSHGQELTRSGKKDTTVTAHTRSHLAGLMQVGIATAVGAAAALVFQVIAAQHLGPADFGLLATFYAIVTVITYGSASLQNSVAVHAATTAATPTDRRNTQSGARFARSLSTTPTDRRNTT</sequence>
<evidence type="ECO:0000256" key="2">
    <source>
        <dbReference type="SAM" id="Phobius"/>
    </source>
</evidence>
<feature type="transmembrane region" description="Helical" evidence="2">
    <location>
        <begin position="82"/>
        <end position="100"/>
    </location>
</feature>
<reference evidence="4" key="1">
    <citation type="submission" date="2017-03" db="EMBL/GenBank/DDBJ databases">
        <authorList>
            <person name="Lund M.B."/>
        </authorList>
    </citation>
    <scope>NUCLEOTIDE SEQUENCE [LARGE SCALE GENOMIC DNA]</scope>
</reference>
<feature type="non-terminal residue" evidence="3">
    <location>
        <position position="144"/>
    </location>
</feature>
<comment type="caution">
    <text evidence="3">The sequence shown here is derived from an EMBL/GenBank/DDBJ whole genome shotgun (WGS) entry which is preliminary data.</text>
</comment>
<feature type="transmembrane region" description="Helical" evidence="2">
    <location>
        <begin position="55"/>
        <end position="76"/>
    </location>
</feature>
<organism evidence="3 4">
    <name type="scientific">Candidatus Lumbricidiphila eiseniae</name>
    <dbReference type="NCBI Taxonomy" id="1969409"/>
    <lineage>
        <taxon>Bacteria</taxon>
        <taxon>Bacillati</taxon>
        <taxon>Actinomycetota</taxon>
        <taxon>Actinomycetes</taxon>
        <taxon>Micrococcales</taxon>
        <taxon>Microbacteriaceae</taxon>
        <taxon>Candidatus Lumbricidiphila</taxon>
    </lineage>
</organism>
<name>A0A2A6FQ37_9MICO</name>
<feature type="region of interest" description="Disordered" evidence="1">
    <location>
        <begin position="1"/>
        <end position="42"/>
    </location>
</feature>
<dbReference type="EMBL" id="NAEP01000048">
    <property type="protein sequence ID" value="PDQ34706.1"/>
    <property type="molecule type" value="Genomic_DNA"/>
</dbReference>
<keyword evidence="2" id="KW-0812">Transmembrane</keyword>
<accession>A0A2A6FQ37</accession>
<keyword evidence="2" id="KW-0472">Membrane</keyword>
<feature type="compositionally biased region" description="Polar residues" evidence="1">
    <location>
        <begin position="1"/>
        <end position="12"/>
    </location>
</feature>
<evidence type="ECO:0000256" key="1">
    <source>
        <dbReference type="SAM" id="MobiDB-lite"/>
    </source>
</evidence>
<evidence type="ECO:0000313" key="3">
    <source>
        <dbReference type="EMBL" id="PDQ34706.1"/>
    </source>
</evidence>
<feature type="region of interest" description="Disordered" evidence="1">
    <location>
        <begin position="115"/>
        <end position="144"/>
    </location>
</feature>
<dbReference type="Proteomes" id="UP000219994">
    <property type="component" value="Unassembled WGS sequence"/>
</dbReference>
<evidence type="ECO:0000313" key="4">
    <source>
        <dbReference type="Proteomes" id="UP000219994"/>
    </source>
</evidence>
<keyword evidence="2" id="KW-1133">Transmembrane helix</keyword>
<protein>
    <submittedName>
        <fullName evidence="3">Uncharacterized protein</fullName>
    </submittedName>
</protein>